<accession>A0AAV2JAT3</accession>
<name>A0AAV2JAT3_KNICA</name>
<evidence type="ECO:0000256" key="1">
    <source>
        <dbReference type="SAM" id="MobiDB-lite"/>
    </source>
</evidence>
<keyword evidence="3" id="KW-1185">Reference proteome</keyword>
<feature type="compositionally biased region" description="Basic and acidic residues" evidence="1">
    <location>
        <begin position="15"/>
        <end position="24"/>
    </location>
</feature>
<gene>
    <name evidence="2" type="ORF">KC01_LOCUS4503</name>
</gene>
<proteinExistence type="predicted"/>
<dbReference type="AlphaFoldDB" id="A0AAV2JAT3"/>
<feature type="region of interest" description="Disordered" evidence="1">
    <location>
        <begin position="1"/>
        <end position="27"/>
    </location>
</feature>
<reference evidence="2 3" key="1">
    <citation type="submission" date="2024-04" db="EMBL/GenBank/DDBJ databases">
        <authorList>
            <person name="Waldvogel A.-M."/>
            <person name="Schoenle A."/>
        </authorList>
    </citation>
    <scope>NUCLEOTIDE SEQUENCE [LARGE SCALE GENOMIC DNA]</scope>
</reference>
<protein>
    <submittedName>
        <fullName evidence="2">Uncharacterized protein</fullName>
    </submittedName>
</protein>
<evidence type="ECO:0000313" key="3">
    <source>
        <dbReference type="Proteomes" id="UP001497482"/>
    </source>
</evidence>
<sequence length="86" mass="9857">MSVFPPMPNCFKSGRSKEKSEETSSHYSQDLEVLFEDLKKRSKYDGYQKALEVMQSAPIEQQEAFATIIHTLLPPGGRRIQYFSVV</sequence>
<dbReference type="EMBL" id="OZ035833">
    <property type="protein sequence ID" value="CAL1572469.1"/>
    <property type="molecule type" value="Genomic_DNA"/>
</dbReference>
<evidence type="ECO:0000313" key="2">
    <source>
        <dbReference type="EMBL" id="CAL1572469.1"/>
    </source>
</evidence>
<organism evidence="2 3">
    <name type="scientific">Knipowitschia caucasica</name>
    <name type="common">Caucasian dwarf goby</name>
    <name type="synonym">Pomatoschistus caucasicus</name>
    <dbReference type="NCBI Taxonomy" id="637954"/>
    <lineage>
        <taxon>Eukaryota</taxon>
        <taxon>Metazoa</taxon>
        <taxon>Chordata</taxon>
        <taxon>Craniata</taxon>
        <taxon>Vertebrata</taxon>
        <taxon>Euteleostomi</taxon>
        <taxon>Actinopterygii</taxon>
        <taxon>Neopterygii</taxon>
        <taxon>Teleostei</taxon>
        <taxon>Neoteleostei</taxon>
        <taxon>Acanthomorphata</taxon>
        <taxon>Gobiaria</taxon>
        <taxon>Gobiiformes</taxon>
        <taxon>Gobioidei</taxon>
        <taxon>Gobiidae</taxon>
        <taxon>Gobiinae</taxon>
        <taxon>Knipowitschia</taxon>
    </lineage>
</organism>
<dbReference type="Proteomes" id="UP001497482">
    <property type="component" value="Chromosome 11"/>
</dbReference>